<dbReference type="SUPFAM" id="SSF103473">
    <property type="entry name" value="MFS general substrate transporter"/>
    <property type="match status" value="1"/>
</dbReference>
<feature type="transmembrane region" description="Helical" evidence="9">
    <location>
        <begin position="78"/>
        <end position="97"/>
    </location>
</feature>
<dbReference type="PANTHER" id="PTHR21576">
    <property type="entry name" value="UNCHARACTERIZED NODULIN-LIKE PROTEIN"/>
    <property type="match status" value="1"/>
</dbReference>
<accession>A0A0B1P9Y1</accession>
<evidence type="ECO:0000313" key="10">
    <source>
        <dbReference type="EMBL" id="KHJ33464.1"/>
    </source>
</evidence>
<keyword evidence="6 9" id="KW-1133">Transmembrane helix</keyword>
<dbReference type="GO" id="GO:0022857">
    <property type="term" value="F:transmembrane transporter activity"/>
    <property type="evidence" value="ECO:0007669"/>
    <property type="project" value="InterPro"/>
</dbReference>
<feature type="transmembrane region" description="Helical" evidence="9">
    <location>
        <begin position="443"/>
        <end position="469"/>
    </location>
</feature>
<evidence type="ECO:0000256" key="7">
    <source>
        <dbReference type="ARBA" id="ARBA00023136"/>
    </source>
</evidence>
<evidence type="ECO:0000256" key="3">
    <source>
        <dbReference type="ARBA" id="ARBA00022448"/>
    </source>
</evidence>
<dbReference type="InterPro" id="IPR036259">
    <property type="entry name" value="MFS_trans_sf"/>
</dbReference>
<dbReference type="Gene3D" id="1.20.1250.20">
    <property type="entry name" value="MFS general substrate transporter like domains"/>
    <property type="match status" value="1"/>
</dbReference>
<comment type="similarity">
    <text evidence="2">Belongs to the major facilitator superfamily.</text>
</comment>
<dbReference type="Pfam" id="PF07690">
    <property type="entry name" value="MFS_1"/>
    <property type="match status" value="1"/>
</dbReference>
<dbReference type="EMBL" id="JNVN01001413">
    <property type="protein sequence ID" value="KHJ33464.1"/>
    <property type="molecule type" value="Genomic_DNA"/>
</dbReference>
<evidence type="ECO:0000313" key="11">
    <source>
        <dbReference type="Proteomes" id="UP000030854"/>
    </source>
</evidence>
<keyword evidence="5 9" id="KW-0812">Transmembrane</keyword>
<feature type="transmembrane region" description="Helical" evidence="9">
    <location>
        <begin position="36"/>
        <end position="58"/>
    </location>
</feature>
<dbReference type="AlphaFoldDB" id="A0A0B1P9Y1"/>
<evidence type="ECO:0000256" key="9">
    <source>
        <dbReference type="SAM" id="Phobius"/>
    </source>
</evidence>
<keyword evidence="7 9" id="KW-0472">Membrane</keyword>
<evidence type="ECO:0000256" key="2">
    <source>
        <dbReference type="ARBA" id="ARBA00008335"/>
    </source>
</evidence>
<feature type="transmembrane region" description="Helical" evidence="9">
    <location>
        <begin position="316"/>
        <end position="334"/>
    </location>
</feature>
<feature type="transmembrane region" description="Helical" evidence="9">
    <location>
        <begin position="218"/>
        <end position="240"/>
    </location>
</feature>
<comment type="caution">
    <text evidence="10">The sequence shown here is derived from an EMBL/GenBank/DDBJ whole genome shotgun (WGS) entry which is preliminary data.</text>
</comment>
<protein>
    <recommendedName>
        <fullName evidence="8">Probable transporter MCH1</fullName>
    </recommendedName>
</protein>
<feature type="transmembrane region" description="Helical" evidence="9">
    <location>
        <begin position="180"/>
        <end position="198"/>
    </location>
</feature>
<keyword evidence="4" id="KW-0926">Vacuole</keyword>
<proteinExistence type="inferred from homology"/>
<feature type="transmembrane region" description="Helical" evidence="9">
    <location>
        <begin position="143"/>
        <end position="168"/>
    </location>
</feature>
<evidence type="ECO:0000256" key="8">
    <source>
        <dbReference type="ARBA" id="ARBA00039330"/>
    </source>
</evidence>
<feature type="transmembrane region" description="Helical" evidence="9">
    <location>
        <begin position="416"/>
        <end position="436"/>
    </location>
</feature>
<dbReference type="STRING" id="52586.A0A0B1P9Y1"/>
<gene>
    <name evidence="10" type="ORF">EV44_g5621</name>
</gene>
<dbReference type="InterPro" id="IPR011701">
    <property type="entry name" value="MFS"/>
</dbReference>
<feature type="transmembrane region" description="Helical" evidence="9">
    <location>
        <begin position="104"/>
        <end position="123"/>
    </location>
</feature>
<evidence type="ECO:0000256" key="5">
    <source>
        <dbReference type="ARBA" id="ARBA00022692"/>
    </source>
</evidence>
<dbReference type="HOGENOM" id="CLU_012596_2_0_1"/>
<evidence type="ECO:0000256" key="4">
    <source>
        <dbReference type="ARBA" id="ARBA00022554"/>
    </source>
</evidence>
<keyword evidence="11" id="KW-1185">Reference proteome</keyword>
<evidence type="ECO:0000256" key="6">
    <source>
        <dbReference type="ARBA" id="ARBA00022989"/>
    </source>
</evidence>
<sequence>MSDADASSLLIASQKSNLIPQSVPARSKFKMQKSAIIRYTALFSAVFSSLCAGSISTFSLYGHLLQTRLKYTQTQVNTVALAAQITLCLSVSFIGYLCDRVQPAFISLSSAITFGLGYSVAAFTYKYGANSVYENIQPSALSVWIMVIAFVMIGLATTMMYLSTITTCAKNFRNDKHRGLALASPIAAFGLSGFWQSQIGSKLFIEHSLNGKKGDVDVFKYFIFLAFLLTVAGTVGFFLLRIVDENNLIDEATEQQERTRLLGSNEPSFNSRINYNSRVDAPNNDEMGNRSKKLSKEEMSRYLNLKTATFVRDPTMWFFAVGFLLVSGTGDAFITNMGTVIGTLDFSSQDPNKLSTIVATQVSIVSLSSTAARLIFGSLTDIFAPAPSLNFDHYSVHSSTHHKFCPSNFSISRNVFLIGSALLLSAGQVVLAAGFAQNHMNRFWIVSTFIGFGYGAVYTLSPLIVSIVWGVENFGTNWGIITTTPVLCIAFWDLIYSKIYEAGARASNYEHQSEYDEILCYGKSCYSTTFWAMAVSVWVACALWLWAWKGKQGWAKRKVSV</sequence>
<comment type="subcellular location">
    <subcellularLocation>
        <location evidence="1">Vacuole membrane</location>
        <topology evidence="1">Multi-pass membrane protein</topology>
    </subcellularLocation>
</comment>
<dbReference type="OMA" id="PTMWWLA"/>
<dbReference type="PANTHER" id="PTHR21576:SF45">
    <property type="entry name" value="TRANSPORTER MCH1-RELATED"/>
    <property type="match status" value="1"/>
</dbReference>
<feature type="transmembrane region" description="Helical" evidence="9">
    <location>
        <begin position="529"/>
        <end position="548"/>
    </location>
</feature>
<dbReference type="Proteomes" id="UP000030854">
    <property type="component" value="Unassembled WGS sequence"/>
</dbReference>
<keyword evidence="3" id="KW-0813">Transport</keyword>
<organism evidence="10 11">
    <name type="scientific">Uncinula necator</name>
    <name type="common">Grape powdery mildew</name>
    <dbReference type="NCBI Taxonomy" id="52586"/>
    <lineage>
        <taxon>Eukaryota</taxon>
        <taxon>Fungi</taxon>
        <taxon>Dikarya</taxon>
        <taxon>Ascomycota</taxon>
        <taxon>Pezizomycotina</taxon>
        <taxon>Leotiomycetes</taxon>
        <taxon>Erysiphales</taxon>
        <taxon>Erysiphaceae</taxon>
        <taxon>Erysiphe</taxon>
    </lineage>
</organism>
<reference evidence="10 11" key="1">
    <citation type="journal article" date="2014" name="BMC Genomics">
        <title>Adaptive genomic structural variation in the grape powdery mildew pathogen, Erysiphe necator.</title>
        <authorList>
            <person name="Jones L."/>
            <person name="Riaz S."/>
            <person name="Morales-Cruz A."/>
            <person name="Amrine K.C."/>
            <person name="McGuire B."/>
            <person name="Gubler W.D."/>
            <person name="Walker M.A."/>
            <person name="Cantu D."/>
        </authorList>
    </citation>
    <scope>NUCLEOTIDE SEQUENCE [LARGE SCALE GENOMIC DNA]</scope>
    <source>
        <strain evidence="11">c</strain>
    </source>
</reference>
<evidence type="ECO:0000256" key="1">
    <source>
        <dbReference type="ARBA" id="ARBA00004128"/>
    </source>
</evidence>
<name>A0A0B1P9Y1_UNCNE</name>
<dbReference type="GO" id="GO:0000329">
    <property type="term" value="C:fungal-type vacuole membrane"/>
    <property type="evidence" value="ECO:0007669"/>
    <property type="project" value="TreeGrafter"/>
</dbReference>